<evidence type="ECO:0000259" key="15">
    <source>
        <dbReference type="Pfam" id="PF03807"/>
    </source>
</evidence>
<dbReference type="SUPFAM" id="SSF48179">
    <property type="entry name" value="6-phosphogluconate dehydrogenase C-terminal domain-like"/>
    <property type="match status" value="1"/>
</dbReference>
<keyword evidence="8 14" id="KW-0641">Proline biosynthesis</keyword>
<dbReference type="SUPFAM" id="SSF51735">
    <property type="entry name" value="NAD(P)-binding Rossmann-fold domains"/>
    <property type="match status" value="1"/>
</dbReference>
<evidence type="ECO:0000259" key="16">
    <source>
        <dbReference type="Pfam" id="PF14748"/>
    </source>
</evidence>
<evidence type="ECO:0000256" key="6">
    <source>
        <dbReference type="ARBA" id="ARBA00022490"/>
    </source>
</evidence>
<dbReference type="Gene3D" id="3.40.50.720">
    <property type="entry name" value="NAD(P)-binding Rossmann-like Domain"/>
    <property type="match status" value="1"/>
</dbReference>
<dbReference type="InterPro" id="IPR000304">
    <property type="entry name" value="Pyrroline-COOH_reductase"/>
</dbReference>
<dbReference type="EC" id="1.5.1.2" evidence="4 14"/>
<dbReference type="InterPro" id="IPR036291">
    <property type="entry name" value="NAD(P)-bd_dom_sf"/>
</dbReference>
<comment type="similarity">
    <text evidence="3 14">Belongs to the pyrroline-5-carboxylate reductase family.</text>
</comment>
<dbReference type="NCBIfam" id="TIGR00112">
    <property type="entry name" value="proC"/>
    <property type="match status" value="1"/>
</dbReference>
<gene>
    <name evidence="17" type="ORF">V9T40_003087</name>
</gene>
<dbReference type="PANTHER" id="PTHR11645:SF62">
    <property type="entry name" value="PYRROLINE-5-CARBOXYLATE REDUCTASE"/>
    <property type="match status" value="1"/>
</dbReference>
<evidence type="ECO:0000256" key="8">
    <source>
        <dbReference type="ARBA" id="ARBA00022650"/>
    </source>
</evidence>
<evidence type="ECO:0000256" key="9">
    <source>
        <dbReference type="ARBA" id="ARBA00022857"/>
    </source>
</evidence>
<evidence type="ECO:0000256" key="11">
    <source>
        <dbReference type="ARBA" id="ARBA00050547"/>
    </source>
</evidence>
<dbReference type="PROSITE" id="PS00521">
    <property type="entry name" value="P5CR"/>
    <property type="match status" value="1"/>
</dbReference>
<dbReference type="PANTHER" id="PTHR11645">
    <property type="entry name" value="PYRROLINE-5-CARBOXYLATE REDUCTASE"/>
    <property type="match status" value="1"/>
</dbReference>
<dbReference type="Proteomes" id="UP001367676">
    <property type="component" value="Unassembled WGS sequence"/>
</dbReference>
<feature type="domain" description="Pyrroline-5-carboxylate reductase catalytic N-terminal" evidence="15">
    <location>
        <begin position="3"/>
        <end position="98"/>
    </location>
</feature>
<dbReference type="InterPro" id="IPR028939">
    <property type="entry name" value="P5C_Rdtase_cat_N"/>
</dbReference>
<comment type="caution">
    <text evidence="17">The sequence shown here is derived from an EMBL/GenBank/DDBJ whole genome shotgun (WGS) entry which is preliminary data.</text>
</comment>
<accession>A0AAN9TS32</accession>
<keyword evidence="7 14" id="KW-0028">Amino-acid biosynthesis</keyword>
<dbReference type="EMBL" id="JBBCAQ010000006">
    <property type="protein sequence ID" value="KAK7603088.1"/>
    <property type="molecule type" value="Genomic_DNA"/>
</dbReference>
<keyword evidence="18" id="KW-1185">Reference proteome</keyword>
<keyword evidence="10 14" id="KW-0560">Oxidoreductase</keyword>
<dbReference type="Pfam" id="PF14748">
    <property type="entry name" value="P5CR_dimer"/>
    <property type="match status" value="1"/>
</dbReference>
<evidence type="ECO:0000256" key="5">
    <source>
        <dbReference type="ARBA" id="ARBA00021413"/>
    </source>
</evidence>
<comment type="catalytic activity">
    <reaction evidence="11">
        <text>L-proline + NAD(+) = (S)-1-pyrroline-5-carboxylate + NADH + 2 H(+)</text>
        <dbReference type="Rhea" id="RHEA:14105"/>
        <dbReference type="ChEBI" id="CHEBI:15378"/>
        <dbReference type="ChEBI" id="CHEBI:17388"/>
        <dbReference type="ChEBI" id="CHEBI:57540"/>
        <dbReference type="ChEBI" id="CHEBI:57945"/>
        <dbReference type="ChEBI" id="CHEBI:60039"/>
        <dbReference type="EC" id="1.5.1.2"/>
    </reaction>
</comment>
<dbReference type="GO" id="GO:0004735">
    <property type="term" value="F:pyrroline-5-carboxylate reductase activity"/>
    <property type="evidence" value="ECO:0007669"/>
    <property type="project" value="UniProtKB-EC"/>
</dbReference>
<comment type="subcellular location">
    <subcellularLocation>
        <location evidence="1">Cytoplasm</location>
    </subcellularLocation>
</comment>
<evidence type="ECO:0000256" key="7">
    <source>
        <dbReference type="ARBA" id="ARBA00022605"/>
    </source>
</evidence>
<dbReference type="Pfam" id="PF03807">
    <property type="entry name" value="F420_oxidored"/>
    <property type="match status" value="1"/>
</dbReference>
<reference evidence="17 18" key="1">
    <citation type="submission" date="2024-03" db="EMBL/GenBank/DDBJ databases">
        <title>Adaptation during the transition from Ophiocordyceps entomopathogen to insect associate is accompanied by gene loss and intensified selection.</title>
        <authorList>
            <person name="Ward C.M."/>
            <person name="Onetto C.A."/>
            <person name="Borneman A.R."/>
        </authorList>
    </citation>
    <scope>NUCLEOTIDE SEQUENCE [LARGE SCALE GENOMIC DNA]</scope>
    <source>
        <strain evidence="17">AWRI1</strain>
        <tissue evidence="17">Single Adult Female</tissue>
    </source>
</reference>
<name>A0AAN9TS32_9HEMI</name>
<evidence type="ECO:0000256" key="4">
    <source>
        <dbReference type="ARBA" id="ARBA00012855"/>
    </source>
</evidence>
<feature type="domain" description="Pyrroline-5-carboxylate reductase dimerisation" evidence="16">
    <location>
        <begin position="162"/>
        <end position="265"/>
    </location>
</feature>
<dbReference type="AlphaFoldDB" id="A0AAN9TS32"/>
<keyword evidence="6" id="KW-0963">Cytoplasm</keyword>
<evidence type="ECO:0000256" key="12">
    <source>
        <dbReference type="ARBA" id="ARBA00052690"/>
    </source>
</evidence>
<comment type="pathway">
    <text evidence="2 14">Amino-acid biosynthesis; L-proline biosynthesis; L-proline from L-glutamate 5-semialdehyde: step 1/1.</text>
</comment>
<proteinExistence type="inferred from homology"/>
<dbReference type="HAMAP" id="MF_01925">
    <property type="entry name" value="P5C_reductase"/>
    <property type="match status" value="1"/>
</dbReference>
<feature type="binding site" evidence="13">
    <location>
        <begin position="7"/>
        <end position="12"/>
    </location>
    <ligand>
        <name>NADP(+)</name>
        <dbReference type="ChEBI" id="CHEBI:58349"/>
    </ligand>
</feature>
<evidence type="ECO:0000256" key="2">
    <source>
        <dbReference type="ARBA" id="ARBA00005205"/>
    </source>
</evidence>
<protein>
    <recommendedName>
        <fullName evidence="5 14">Pyrroline-5-carboxylate reductase</fullName>
        <ecNumber evidence="4 14">1.5.1.2</ecNumber>
    </recommendedName>
</protein>
<feature type="binding site" evidence="13">
    <location>
        <position position="57"/>
    </location>
    <ligand>
        <name>NADPH</name>
        <dbReference type="ChEBI" id="CHEBI:57783"/>
    </ligand>
</feature>
<evidence type="ECO:0000313" key="18">
    <source>
        <dbReference type="Proteomes" id="UP001367676"/>
    </source>
</evidence>
<evidence type="ECO:0000256" key="13">
    <source>
        <dbReference type="PIRSR" id="PIRSR000193-1"/>
    </source>
</evidence>
<dbReference type="GO" id="GO:0055129">
    <property type="term" value="P:L-proline biosynthetic process"/>
    <property type="evidence" value="ECO:0007669"/>
    <property type="project" value="TreeGrafter"/>
</dbReference>
<dbReference type="FunFam" id="1.10.3730.10:FF:000001">
    <property type="entry name" value="Pyrroline-5-carboxylate reductase"/>
    <property type="match status" value="1"/>
</dbReference>
<dbReference type="Gene3D" id="1.10.3730.10">
    <property type="entry name" value="ProC C-terminal domain-like"/>
    <property type="match status" value="1"/>
</dbReference>
<dbReference type="PIRSF" id="PIRSF000193">
    <property type="entry name" value="Pyrrol-5-carb_rd"/>
    <property type="match status" value="1"/>
</dbReference>
<evidence type="ECO:0000256" key="3">
    <source>
        <dbReference type="ARBA" id="ARBA00005525"/>
    </source>
</evidence>
<dbReference type="InterPro" id="IPR008927">
    <property type="entry name" value="6-PGluconate_DH-like_C_sf"/>
</dbReference>
<dbReference type="InterPro" id="IPR053790">
    <property type="entry name" value="P5CR-like_CS"/>
</dbReference>
<evidence type="ECO:0000256" key="10">
    <source>
        <dbReference type="ARBA" id="ARBA00023002"/>
    </source>
</evidence>
<evidence type="ECO:0000256" key="14">
    <source>
        <dbReference type="RuleBase" id="RU003903"/>
    </source>
</evidence>
<keyword evidence="9 13" id="KW-0521">NADP</keyword>
<evidence type="ECO:0000313" key="17">
    <source>
        <dbReference type="EMBL" id="KAK7603088.1"/>
    </source>
</evidence>
<feature type="binding site" evidence="13">
    <location>
        <begin position="70"/>
        <end position="73"/>
    </location>
    <ligand>
        <name>NADP(+)</name>
        <dbReference type="ChEBI" id="CHEBI:58349"/>
    </ligand>
</feature>
<comment type="catalytic activity">
    <reaction evidence="12 14">
        <text>L-proline + NADP(+) = (S)-1-pyrroline-5-carboxylate + NADPH + 2 H(+)</text>
        <dbReference type="Rhea" id="RHEA:14109"/>
        <dbReference type="ChEBI" id="CHEBI:15378"/>
        <dbReference type="ChEBI" id="CHEBI:17388"/>
        <dbReference type="ChEBI" id="CHEBI:57783"/>
        <dbReference type="ChEBI" id="CHEBI:58349"/>
        <dbReference type="ChEBI" id="CHEBI:60039"/>
        <dbReference type="EC" id="1.5.1.2"/>
    </reaction>
</comment>
<sequence length="273" mass="28908">MARIGFLGAGKMAQAMANGFLNAGLVKADSLIASCAPLDKISSEAFEKFGSRVTFDNAEVVENSKVVILAVKPNTVPIVLDNIKQYVSKEHLLLSVAMGVTLQALEKGLENKCKVVRVMPNTPSLVQKGASVFVPGTSTTQNDIDLVIRLLQSLGTCDEVPEYLLDAITALSGSGPAYVYMIIEAMADGGVRMGLPRDLANKLASQTVLGAAEMVIQTKEHPGKLKDDVTSPAGSTAEGLHVLETSGIRGTIMKAVEMATRRCKETSAKTSEK</sequence>
<evidence type="ECO:0000256" key="1">
    <source>
        <dbReference type="ARBA" id="ARBA00004496"/>
    </source>
</evidence>
<dbReference type="FunFam" id="3.40.50.720:FF:000190">
    <property type="entry name" value="Pyrroline-5-carboxylate reductase"/>
    <property type="match status" value="1"/>
</dbReference>
<dbReference type="InterPro" id="IPR029036">
    <property type="entry name" value="P5CR_dimer"/>
</dbReference>
<dbReference type="GO" id="GO:0005737">
    <property type="term" value="C:cytoplasm"/>
    <property type="evidence" value="ECO:0007669"/>
    <property type="project" value="UniProtKB-SubCell"/>
</dbReference>
<organism evidence="17 18">
    <name type="scientific">Parthenolecanium corni</name>
    <dbReference type="NCBI Taxonomy" id="536013"/>
    <lineage>
        <taxon>Eukaryota</taxon>
        <taxon>Metazoa</taxon>
        <taxon>Ecdysozoa</taxon>
        <taxon>Arthropoda</taxon>
        <taxon>Hexapoda</taxon>
        <taxon>Insecta</taxon>
        <taxon>Pterygota</taxon>
        <taxon>Neoptera</taxon>
        <taxon>Paraneoptera</taxon>
        <taxon>Hemiptera</taxon>
        <taxon>Sternorrhyncha</taxon>
        <taxon>Coccoidea</taxon>
        <taxon>Coccidae</taxon>
        <taxon>Parthenolecanium</taxon>
    </lineage>
</organism>